<gene>
    <name evidence="5" type="ORF">NCTC11466_02961</name>
</gene>
<dbReference type="InterPro" id="IPR025319">
    <property type="entry name" value="DUF4224"/>
</dbReference>
<dbReference type="Gene3D" id="1.10.443.10">
    <property type="entry name" value="Intergrase catalytic core"/>
    <property type="match status" value="1"/>
</dbReference>
<keyword evidence="1" id="KW-0238">DNA-binding</keyword>
<name>A0A447V4B7_9ENTR</name>
<dbReference type="Pfam" id="PF00589">
    <property type="entry name" value="Phage_integrase"/>
    <property type="match status" value="1"/>
</dbReference>
<dbReference type="Proteomes" id="UP000274122">
    <property type="component" value="Chromosome"/>
</dbReference>
<dbReference type="GO" id="GO:0015074">
    <property type="term" value="P:DNA integration"/>
    <property type="evidence" value="ECO:0007669"/>
    <property type="project" value="InterPro"/>
</dbReference>
<sequence length="416" mass="47815">MHELTLSPQEIQEITGYMRYTQQQRQLRCHGIPFTTDGRNRPIVLRRNILPGTTELPKVDEYVATEPDFDAIYGQAKKRSERYPPSTAGIKNKYSYVWKPKGTKLSICLGKIRETPISKLWQRYEEEKAKRHDVMTFAKLWGMFIESPAFTELAPRTQQDYHQHQKQLLAVFGKMKADDIRIEQVRIFMDKRGMSSKNQAKQEVASMSRVFGWGFERGYVKGNPCKGIRKFTLIDRDVYIPDEDYLAVYERAAPEIQVAMEISYLCAAREDDVLDLRIVDVRHERIFIEQNKTGKKQIKQWSPRLRAAVDLAIEKLSGRSAAGFLIPGPSGGAMNKKTFNTWWNKAKKAAAMKLGRSVPRTFHDIKAKAISDYEGSSRDKQLFSGHKTESQVTTYDRKVKISPTLAAPVLSKKEEK</sequence>
<keyword evidence="6" id="KW-1185">Reference proteome</keyword>
<dbReference type="Pfam" id="PF13986">
    <property type="entry name" value="DUF4224"/>
    <property type="match status" value="1"/>
</dbReference>
<dbReference type="GO" id="GO:0006310">
    <property type="term" value="P:DNA recombination"/>
    <property type="evidence" value="ECO:0007669"/>
    <property type="project" value="UniProtKB-KW"/>
</dbReference>
<evidence type="ECO:0000313" key="6">
    <source>
        <dbReference type="Proteomes" id="UP000274122"/>
    </source>
</evidence>
<dbReference type="Gene3D" id="1.10.150.130">
    <property type="match status" value="1"/>
</dbReference>
<dbReference type="SUPFAM" id="SSF56349">
    <property type="entry name" value="DNA breaking-rejoining enzymes"/>
    <property type="match status" value="1"/>
</dbReference>
<reference evidence="5 6" key="1">
    <citation type="submission" date="2018-12" db="EMBL/GenBank/DDBJ databases">
        <authorList>
            <consortium name="Pathogen Informatics"/>
        </authorList>
    </citation>
    <scope>NUCLEOTIDE SEQUENCE [LARGE SCALE GENOMIC DNA]</scope>
    <source>
        <strain evidence="5 6">NCTC11466</strain>
    </source>
</reference>
<dbReference type="InterPro" id="IPR002104">
    <property type="entry name" value="Integrase_catalytic"/>
</dbReference>
<dbReference type="InterPro" id="IPR011010">
    <property type="entry name" value="DNA_brk_join_enz"/>
</dbReference>
<keyword evidence="2" id="KW-0233">DNA recombination</keyword>
<evidence type="ECO:0000259" key="4">
    <source>
        <dbReference type="Pfam" id="PF13986"/>
    </source>
</evidence>
<dbReference type="InterPro" id="IPR013762">
    <property type="entry name" value="Integrase-like_cat_sf"/>
</dbReference>
<feature type="domain" description="DUF4224" evidence="4">
    <location>
        <begin position="5"/>
        <end position="49"/>
    </location>
</feature>
<organism evidence="5 6">
    <name type="scientific">Cedecea lapagei</name>
    <dbReference type="NCBI Taxonomy" id="158823"/>
    <lineage>
        <taxon>Bacteria</taxon>
        <taxon>Pseudomonadati</taxon>
        <taxon>Pseudomonadota</taxon>
        <taxon>Gammaproteobacteria</taxon>
        <taxon>Enterobacterales</taxon>
        <taxon>Enterobacteriaceae</taxon>
        <taxon>Cedecea</taxon>
    </lineage>
</organism>
<evidence type="ECO:0000259" key="3">
    <source>
        <dbReference type="Pfam" id="PF00589"/>
    </source>
</evidence>
<dbReference type="EMBL" id="LR134201">
    <property type="protein sequence ID" value="VEB99009.1"/>
    <property type="molecule type" value="Genomic_DNA"/>
</dbReference>
<dbReference type="GO" id="GO:0003677">
    <property type="term" value="F:DNA binding"/>
    <property type="evidence" value="ECO:0007669"/>
    <property type="project" value="UniProtKB-KW"/>
</dbReference>
<protein>
    <submittedName>
        <fullName evidence="5">Site-specific recombinase XerD</fullName>
    </submittedName>
</protein>
<accession>A0A447V4B7</accession>
<evidence type="ECO:0000313" key="5">
    <source>
        <dbReference type="EMBL" id="VEB99009.1"/>
    </source>
</evidence>
<dbReference type="AlphaFoldDB" id="A0A447V4B7"/>
<evidence type="ECO:0000256" key="1">
    <source>
        <dbReference type="ARBA" id="ARBA00023125"/>
    </source>
</evidence>
<dbReference type="InterPro" id="IPR010998">
    <property type="entry name" value="Integrase_recombinase_N"/>
</dbReference>
<dbReference type="KEGG" id="clap:NCTC11466_02961"/>
<proteinExistence type="predicted"/>
<evidence type="ECO:0000256" key="2">
    <source>
        <dbReference type="ARBA" id="ARBA00023172"/>
    </source>
</evidence>
<feature type="domain" description="Tyr recombinase" evidence="3">
    <location>
        <begin position="255"/>
        <end position="397"/>
    </location>
</feature>